<keyword evidence="3" id="KW-1185">Reference proteome</keyword>
<comment type="caution">
    <text evidence="2">The sequence shown here is derived from an EMBL/GenBank/DDBJ whole genome shotgun (WGS) entry which is preliminary data.</text>
</comment>
<organism evidence="2 3">
    <name type="scientific">Rubus argutus</name>
    <name type="common">Southern blackberry</name>
    <dbReference type="NCBI Taxonomy" id="59490"/>
    <lineage>
        <taxon>Eukaryota</taxon>
        <taxon>Viridiplantae</taxon>
        <taxon>Streptophyta</taxon>
        <taxon>Embryophyta</taxon>
        <taxon>Tracheophyta</taxon>
        <taxon>Spermatophyta</taxon>
        <taxon>Magnoliopsida</taxon>
        <taxon>eudicotyledons</taxon>
        <taxon>Gunneridae</taxon>
        <taxon>Pentapetalae</taxon>
        <taxon>rosids</taxon>
        <taxon>fabids</taxon>
        <taxon>Rosales</taxon>
        <taxon>Rosaceae</taxon>
        <taxon>Rosoideae</taxon>
        <taxon>Rosoideae incertae sedis</taxon>
        <taxon>Rubus</taxon>
    </lineage>
</organism>
<protein>
    <recommendedName>
        <fullName evidence="1">Reverse transcriptase zinc-binding domain-containing protein</fullName>
    </recommendedName>
</protein>
<evidence type="ECO:0000313" key="2">
    <source>
        <dbReference type="EMBL" id="KAK9948691.1"/>
    </source>
</evidence>
<evidence type="ECO:0000259" key="1">
    <source>
        <dbReference type="Pfam" id="PF13966"/>
    </source>
</evidence>
<dbReference type="InterPro" id="IPR026960">
    <property type="entry name" value="RVT-Znf"/>
</dbReference>
<gene>
    <name evidence="2" type="ORF">M0R45_004256</name>
</gene>
<dbReference type="Pfam" id="PF13966">
    <property type="entry name" value="zf-RVT"/>
    <property type="match status" value="1"/>
</dbReference>
<dbReference type="Proteomes" id="UP001457282">
    <property type="component" value="Unassembled WGS sequence"/>
</dbReference>
<feature type="domain" description="Reverse transcriptase zinc-binding" evidence="1">
    <location>
        <begin position="41"/>
        <end position="126"/>
    </location>
</feature>
<accession>A0AAW1YJB9</accession>
<evidence type="ECO:0000313" key="3">
    <source>
        <dbReference type="Proteomes" id="UP001457282"/>
    </source>
</evidence>
<dbReference type="EMBL" id="JBEDUW010000001">
    <property type="protein sequence ID" value="KAK9948691.1"/>
    <property type="molecule type" value="Genomic_DNA"/>
</dbReference>
<name>A0AAW1YJB9_RUBAR</name>
<sequence>MDMLTVCLPDNVIDHIVVVPIGTSNDAYDKIIWKLSSNGSFNVKSAYACSISASSLPDCFWKGIWALKIPPKLKLFSWTMVQGRLLTNVQRFRRKLTVDPSCKFCPGVPESMVHLLRDCPHAQLVWNAVNVPQSMQQTFNLDWNGWISANTLQANCKWHSFVWKDFFIFICWFIWKWRNKGVFDVQFIWPTNPLEVILNYASEWFSVSKVDNNPSEKRPALLHWQKPLPGVFKLNVDGSRTHQGIIGAGWCYQESHW</sequence>
<reference evidence="2 3" key="1">
    <citation type="journal article" date="2023" name="G3 (Bethesda)">
        <title>A chromosome-length genome assembly and annotation of blackberry (Rubus argutus, cv. 'Hillquist').</title>
        <authorList>
            <person name="Bruna T."/>
            <person name="Aryal R."/>
            <person name="Dudchenko O."/>
            <person name="Sargent D.J."/>
            <person name="Mead D."/>
            <person name="Buti M."/>
            <person name="Cavallini A."/>
            <person name="Hytonen T."/>
            <person name="Andres J."/>
            <person name="Pham M."/>
            <person name="Weisz D."/>
            <person name="Mascagni F."/>
            <person name="Usai G."/>
            <person name="Natali L."/>
            <person name="Bassil N."/>
            <person name="Fernandez G.E."/>
            <person name="Lomsadze A."/>
            <person name="Armour M."/>
            <person name="Olukolu B."/>
            <person name="Poorten T."/>
            <person name="Britton C."/>
            <person name="Davik J."/>
            <person name="Ashrafi H."/>
            <person name="Aiden E.L."/>
            <person name="Borodovsky M."/>
            <person name="Worthington M."/>
        </authorList>
    </citation>
    <scope>NUCLEOTIDE SEQUENCE [LARGE SCALE GENOMIC DNA]</scope>
    <source>
        <strain evidence="2">PI 553951</strain>
    </source>
</reference>
<dbReference type="AlphaFoldDB" id="A0AAW1YJB9"/>
<proteinExistence type="predicted"/>